<keyword evidence="6" id="KW-0539">Nucleus</keyword>
<dbReference type="PANTHER" id="PTHR16515:SF66">
    <property type="entry name" value="C2H2-TYPE DOMAIN-CONTAINING PROTEIN"/>
    <property type="match status" value="1"/>
</dbReference>
<comment type="caution">
    <text evidence="11">The sequence shown here is derived from an EMBL/GenBank/DDBJ whole genome shotgun (WGS) entry which is preliminary data.</text>
</comment>
<evidence type="ECO:0000256" key="4">
    <source>
        <dbReference type="ARBA" id="ARBA00022771"/>
    </source>
</evidence>
<dbReference type="GO" id="GO:0010468">
    <property type="term" value="P:regulation of gene expression"/>
    <property type="evidence" value="ECO:0007669"/>
    <property type="project" value="TreeGrafter"/>
</dbReference>
<dbReference type="Gene3D" id="3.30.160.60">
    <property type="entry name" value="Classic Zinc Finger"/>
    <property type="match status" value="1"/>
</dbReference>
<feature type="domain" description="RING-type" evidence="9">
    <location>
        <begin position="403"/>
        <end position="438"/>
    </location>
</feature>
<dbReference type="PROSITE" id="PS50157">
    <property type="entry name" value="ZINC_FINGER_C2H2_2"/>
    <property type="match status" value="1"/>
</dbReference>
<dbReference type="AlphaFoldDB" id="A0AAD7FTF3"/>
<proteinExistence type="predicted"/>
<dbReference type="PANTHER" id="PTHR16515">
    <property type="entry name" value="PR DOMAIN ZINC FINGER PROTEIN"/>
    <property type="match status" value="1"/>
</dbReference>
<evidence type="ECO:0000313" key="12">
    <source>
        <dbReference type="Proteomes" id="UP001221142"/>
    </source>
</evidence>
<evidence type="ECO:0000256" key="5">
    <source>
        <dbReference type="ARBA" id="ARBA00022833"/>
    </source>
</evidence>
<evidence type="ECO:0008006" key="13">
    <source>
        <dbReference type="Google" id="ProtNLM"/>
    </source>
</evidence>
<sequence length="453" mass="49891">MTFLCPQCPTRLFYSEEALRQHHRTAMGHPFCEVCKKYLGADGDLNEHTTEMHRPHPPVTHTYCTKCKAPFGTTASLEDHYRGKPNAVHPNCSRCGKGFFDKRVLDEHLKSAHPQVLCCEVQLYADELSKHYKDSGRHPSCEVCDLGFKDDAVHTAHEAQEHAELRCTRCSRQFNSADELGNHFWVSVKHPKCELCECGFPDEHALIQHNDEAHSVSSKVDLDSLPDFGGLALQTQPLERPWFQPSLPPPSKDTGDLWGKIKNATALVPYSHVPTVVPPPSKPLQRSELMPSIPIVRGPRFTQQASPNGVQAGFPSQTFHRAATDANLKPKYAYRGYSEIIPPAVGVLHDSIWAPLASTRSEFGTTTIATSSSHSSSSGDLSLDGSSGSTMVNGNRSAALFRCMVCSLTPVEPTATSCGHLFCNKCILSRGKQCPKCSTALLSQSSLIRLYLE</sequence>
<comment type="subcellular location">
    <subcellularLocation>
        <location evidence="1">Nucleus</location>
    </subcellularLocation>
</comment>
<dbReference type="GO" id="GO:0008270">
    <property type="term" value="F:zinc ion binding"/>
    <property type="evidence" value="ECO:0007669"/>
    <property type="project" value="UniProtKB-KW"/>
</dbReference>
<name>A0AAD7FTF3_9AGAR</name>
<feature type="compositionally biased region" description="Low complexity" evidence="8">
    <location>
        <begin position="371"/>
        <end position="387"/>
    </location>
</feature>
<dbReference type="InterPro" id="IPR013087">
    <property type="entry name" value="Znf_C2H2_type"/>
</dbReference>
<evidence type="ECO:0000313" key="11">
    <source>
        <dbReference type="EMBL" id="KAJ7636974.1"/>
    </source>
</evidence>
<dbReference type="GO" id="GO:0005634">
    <property type="term" value="C:nucleus"/>
    <property type="evidence" value="ECO:0007669"/>
    <property type="project" value="UniProtKB-SubCell"/>
</dbReference>
<dbReference type="Gene3D" id="3.30.40.10">
    <property type="entry name" value="Zinc/RING finger domain, C3HC4 (zinc finger)"/>
    <property type="match status" value="1"/>
</dbReference>
<evidence type="ECO:0000256" key="1">
    <source>
        <dbReference type="ARBA" id="ARBA00004123"/>
    </source>
</evidence>
<keyword evidence="2" id="KW-0479">Metal-binding</keyword>
<dbReference type="EMBL" id="JARKIF010000006">
    <property type="protein sequence ID" value="KAJ7636974.1"/>
    <property type="molecule type" value="Genomic_DNA"/>
</dbReference>
<protein>
    <recommendedName>
        <fullName evidence="13">RING-type domain-containing protein</fullName>
    </recommendedName>
</protein>
<keyword evidence="3" id="KW-0677">Repeat</keyword>
<keyword evidence="5" id="KW-0862">Zinc</keyword>
<dbReference type="PROSITE" id="PS00028">
    <property type="entry name" value="ZINC_FINGER_C2H2_1"/>
    <property type="match status" value="3"/>
</dbReference>
<organism evidence="11 12">
    <name type="scientific">Roridomyces roridus</name>
    <dbReference type="NCBI Taxonomy" id="1738132"/>
    <lineage>
        <taxon>Eukaryota</taxon>
        <taxon>Fungi</taxon>
        <taxon>Dikarya</taxon>
        <taxon>Basidiomycota</taxon>
        <taxon>Agaricomycotina</taxon>
        <taxon>Agaricomycetes</taxon>
        <taxon>Agaricomycetidae</taxon>
        <taxon>Agaricales</taxon>
        <taxon>Marasmiineae</taxon>
        <taxon>Mycenaceae</taxon>
        <taxon>Roridomyces</taxon>
    </lineage>
</organism>
<evidence type="ECO:0000256" key="7">
    <source>
        <dbReference type="PROSITE-ProRule" id="PRU00042"/>
    </source>
</evidence>
<dbReference type="SMART" id="SM00355">
    <property type="entry name" value="ZnF_C2H2"/>
    <property type="match status" value="7"/>
</dbReference>
<gene>
    <name evidence="11" type="ORF">FB45DRAFT_907922</name>
</gene>
<feature type="region of interest" description="Disordered" evidence="8">
    <location>
        <begin position="368"/>
        <end position="387"/>
    </location>
</feature>
<reference evidence="11" key="1">
    <citation type="submission" date="2023-03" db="EMBL/GenBank/DDBJ databases">
        <title>Massive genome expansion in bonnet fungi (Mycena s.s.) driven by repeated elements and novel gene families across ecological guilds.</title>
        <authorList>
            <consortium name="Lawrence Berkeley National Laboratory"/>
            <person name="Harder C.B."/>
            <person name="Miyauchi S."/>
            <person name="Viragh M."/>
            <person name="Kuo A."/>
            <person name="Thoen E."/>
            <person name="Andreopoulos B."/>
            <person name="Lu D."/>
            <person name="Skrede I."/>
            <person name="Drula E."/>
            <person name="Henrissat B."/>
            <person name="Morin E."/>
            <person name="Kohler A."/>
            <person name="Barry K."/>
            <person name="LaButti K."/>
            <person name="Morin E."/>
            <person name="Salamov A."/>
            <person name="Lipzen A."/>
            <person name="Mereny Z."/>
            <person name="Hegedus B."/>
            <person name="Baldrian P."/>
            <person name="Stursova M."/>
            <person name="Weitz H."/>
            <person name="Taylor A."/>
            <person name="Grigoriev I.V."/>
            <person name="Nagy L.G."/>
            <person name="Martin F."/>
            <person name="Kauserud H."/>
        </authorList>
    </citation>
    <scope>NUCLEOTIDE SEQUENCE</scope>
    <source>
        <strain evidence="11">9284</strain>
    </source>
</reference>
<feature type="domain" description="C2H2-type" evidence="10">
    <location>
        <begin position="90"/>
        <end position="113"/>
    </location>
</feature>
<dbReference type="Proteomes" id="UP001221142">
    <property type="component" value="Unassembled WGS sequence"/>
</dbReference>
<dbReference type="SMART" id="SM00184">
    <property type="entry name" value="RING"/>
    <property type="match status" value="1"/>
</dbReference>
<keyword evidence="4 7" id="KW-0863">Zinc-finger</keyword>
<dbReference type="SUPFAM" id="SSF57850">
    <property type="entry name" value="RING/U-box"/>
    <property type="match status" value="1"/>
</dbReference>
<accession>A0AAD7FTF3</accession>
<dbReference type="InterPro" id="IPR050331">
    <property type="entry name" value="Zinc_finger"/>
</dbReference>
<evidence type="ECO:0000256" key="8">
    <source>
        <dbReference type="SAM" id="MobiDB-lite"/>
    </source>
</evidence>
<dbReference type="InterPro" id="IPR013083">
    <property type="entry name" value="Znf_RING/FYVE/PHD"/>
</dbReference>
<evidence type="ECO:0000259" key="9">
    <source>
        <dbReference type="PROSITE" id="PS50089"/>
    </source>
</evidence>
<evidence type="ECO:0000256" key="3">
    <source>
        <dbReference type="ARBA" id="ARBA00022737"/>
    </source>
</evidence>
<evidence type="ECO:0000256" key="2">
    <source>
        <dbReference type="ARBA" id="ARBA00022723"/>
    </source>
</evidence>
<evidence type="ECO:0000259" key="10">
    <source>
        <dbReference type="PROSITE" id="PS50157"/>
    </source>
</evidence>
<dbReference type="InterPro" id="IPR018957">
    <property type="entry name" value="Znf_C3HC4_RING-type"/>
</dbReference>
<dbReference type="InterPro" id="IPR017907">
    <property type="entry name" value="Znf_RING_CS"/>
</dbReference>
<dbReference type="InterPro" id="IPR001841">
    <property type="entry name" value="Znf_RING"/>
</dbReference>
<dbReference type="Pfam" id="PF00097">
    <property type="entry name" value="zf-C3HC4"/>
    <property type="match status" value="1"/>
</dbReference>
<dbReference type="PROSITE" id="PS00518">
    <property type="entry name" value="ZF_RING_1"/>
    <property type="match status" value="1"/>
</dbReference>
<dbReference type="PROSITE" id="PS50089">
    <property type="entry name" value="ZF_RING_2"/>
    <property type="match status" value="1"/>
</dbReference>
<keyword evidence="12" id="KW-1185">Reference proteome</keyword>
<evidence type="ECO:0000256" key="6">
    <source>
        <dbReference type="ARBA" id="ARBA00023242"/>
    </source>
</evidence>